<feature type="transmembrane region" description="Helical" evidence="2">
    <location>
        <begin position="519"/>
        <end position="540"/>
    </location>
</feature>
<feature type="transmembrane region" description="Helical" evidence="2">
    <location>
        <begin position="205"/>
        <end position="224"/>
    </location>
</feature>
<keyword evidence="2" id="KW-0812">Transmembrane</keyword>
<feature type="domain" description="Plastid division protein CDP1-like IMS" evidence="3">
    <location>
        <begin position="1105"/>
        <end position="1225"/>
    </location>
</feature>
<keyword evidence="2" id="KW-1133">Transmembrane helix</keyword>
<gene>
    <name evidence="6" type="ORF">C2E20_9228</name>
</gene>
<dbReference type="PANTHER" id="PTHR33925:SF1">
    <property type="entry name" value="PROTEIN ACCUMULATION AND REPLICATION OF CHLOROPLASTS 6, CHLOROPLASTIC"/>
    <property type="match status" value="1"/>
</dbReference>
<evidence type="ECO:0000256" key="1">
    <source>
        <dbReference type="SAM" id="MobiDB-lite"/>
    </source>
</evidence>
<dbReference type="InterPro" id="IPR025344">
    <property type="entry name" value="CDP1-like_IMS"/>
</dbReference>
<feature type="transmembrane region" description="Helical" evidence="2">
    <location>
        <begin position="230"/>
        <end position="252"/>
    </location>
</feature>
<name>A0A2P6UZ22_9CHLO</name>
<protein>
    <submittedName>
        <fullName evidence="6">ACCUMULATION AND REPLICATION OF CHLOROPLASTS chloroplastic</fullName>
    </submittedName>
</protein>
<evidence type="ECO:0000259" key="3">
    <source>
        <dbReference type="Pfam" id="PF13355"/>
    </source>
</evidence>
<feature type="transmembrane region" description="Helical" evidence="2">
    <location>
        <begin position="42"/>
        <end position="63"/>
    </location>
</feature>
<feature type="transmembrane region" description="Helical" evidence="2">
    <location>
        <begin position="259"/>
        <end position="279"/>
    </location>
</feature>
<feature type="domain" description="Plastid division protein CDP1-like 1st alpha solenoid" evidence="5">
    <location>
        <begin position="529"/>
        <end position="617"/>
    </location>
</feature>
<feature type="compositionally biased region" description="Low complexity" evidence="1">
    <location>
        <begin position="1"/>
        <end position="10"/>
    </location>
</feature>
<feature type="compositionally biased region" description="Low complexity" evidence="1">
    <location>
        <begin position="619"/>
        <end position="628"/>
    </location>
</feature>
<feature type="region of interest" description="Disordered" evidence="1">
    <location>
        <begin position="619"/>
        <end position="642"/>
    </location>
</feature>
<dbReference type="AlphaFoldDB" id="A0A2P6UZ22"/>
<evidence type="ECO:0000313" key="7">
    <source>
        <dbReference type="Proteomes" id="UP000239649"/>
    </source>
</evidence>
<dbReference type="Pfam" id="PF13355">
    <property type="entry name" value="ARC6-like_IMS"/>
    <property type="match status" value="1"/>
</dbReference>
<keyword evidence="7" id="KW-1185">Reference proteome</keyword>
<feature type="transmembrane region" description="Helical" evidence="2">
    <location>
        <begin position="291"/>
        <end position="311"/>
    </location>
</feature>
<evidence type="ECO:0000256" key="2">
    <source>
        <dbReference type="SAM" id="Phobius"/>
    </source>
</evidence>
<feature type="transmembrane region" description="Helical" evidence="2">
    <location>
        <begin position="422"/>
        <end position="443"/>
    </location>
</feature>
<feature type="compositionally biased region" description="Low complexity" evidence="1">
    <location>
        <begin position="1062"/>
        <end position="1094"/>
    </location>
</feature>
<feature type="transmembrane region" description="Helical" evidence="2">
    <location>
        <begin position="83"/>
        <end position="104"/>
    </location>
</feature>
<feature type="transmembrane region" description="Helical" evidence="2">
    <location>
        <begin position="362"/>
        <end position="384"/>
    </location>
</feature>
<comment type="caution">
    <text evidence="6">The sequence shown here is derived from an EMBL/GenBank/DDBJ whole genome shotgun (WGS) entry which is preliminary data.</text>
</comment>
<dbReference type="InterPro" id="IPR057137">
    <property type="entry name" value="CDP1-like_a_solenoid_2"/>
</dbReference>
<feature type="transmembrane region" description="Helical" evidence="2">
    <location>
        <begin position="396"/>
        <end position="416"/>
    </location>
</feature>
<keyword evidence="2" id="KW-0472">Membrane</keyword>
<dbReference type="EMBL" id="LHPF02000124">
    <property type="protein sequence ID" value="PSC67091.1"/>
    <property type="molecule type" value="Genomic_DNA"/>
</dbReference>
<accession>A0A2P6UZ22</accession>
<feature type="domain" description="Plastid division protein CDP1-like 2nd alpha solenoid" evidence="4">
    <location>
        <begin position="756"/>
        <end position="821"/>
    </location>
</feature>
<feature type="region of interest" description="Disordered" evidence="1">
    <location>
        <begin position="123"/>
        <end position="146"/>
    </location>
</feature>
<feature type="compositionally biased region" description="Low complexity" evidence="1">
    <location>
        <begin position="1042"/>
        <end position="1054"/>
    </location>
</feature>
<dbReference type="PANTHER" id="PTHR33925">
    <property type="entry name" value="PLASTID DIVISION PROTEIN CDP1, CHLOROPLASTIC-RELATED"/>
    <property type="match status" value="1"/>
</dbReference>
<evidence type="ECO:0000259" key="5">
    <source>
        <dbReference type="Pfam" id="PF25515"/>
    </source>
</evidence>
<evidence type="ECO:0000313" key="6">
    <source>
        <dbReference type="EMBL" id="PSC67091.1"/>
    </source>
</evidence>
<dbReference type="Pfam" id="PF23468">
    <property type="entry name" value="ARC6"/>
    <property type="match status" value="1"/>
</dbReference>
<reference evidence="6 7" key="1">
    <citation type="journal article" date="2018" name="Plant J.">
        <title>Genome sequences of Chlorella sorokiniana UTEX 1602 and Micractinium conductrix SAG 241.80: implications to maltose excretion by a green alga.</title>
        <authorList>
            <person name="Arriola M.B."/>
            <person name="Velmurugan N."/>
            <person name="Zhang Y."/>
            <person name="Plunkett M.H."/>
            <person name="Hondzo H."/>
            <person name="Barney B.M."/>
        </authorList>
    </citation>
    <scope>NUCLEOTIDE SEQUENCE [LARGE SCALE GENOMIC DNA]</scope>
    <source>
        <strain evidence="6 7">SAG 241.80</strain>
    </source>
</reference>
<dbReference type="InterPro" id="IPR044685">
    <property type="entry name" value="CPD1-like"/>
</dbReference>
<feature type="region of interest" description="Disordered" evidence="1">
    <location>
        <begin position="1039"/>
        <end position="1098"/>
    </location>
</feature>
<dbReference type="OrthoDB" id="512200at2759"/>
<dbReference type="Pfam" id="PF25515">
    <property type="entry name" value="Arm_PDR"/>
    <property type="match status" value="1"/>
</dbReference>
<sequence length="1232" mass="129374">MTAAAEAGGDAAERSAPPNPPAPPTTPSSPQPKGHTLAQQPLVVLLFLLLATCTQMCLAMYGVLSRWLQIKPMPPMPALRLVVVANLIAEAAMVAFHLLPVLLLRLWCWHKLRSQALPLPLHAPGGDKPGSSAGKPPAKQLGSGSSEGSCGELACGAASEPAGAIKPRPAAAASTLRPPVAMLRGLSRKMERWEAGGRPQLRRRLALCCITAGFVSTCSLHFLAPGFVDVSIVQLCALFIPLGIALVQAALLRVPLPRAFYFACPTMLAGACMIIIPSVKQTVAGSLNTARGWLGFGMAVGQMLSTVFYYTMLQATRHMGFSAVHLQHYMNCASVLFFTCLSLPLDGAAWGCQFAGWVAKDWLALVGLSTAAYLGSGMLMQVCVWKLGAPTAAMFFGLRLVFAVVLSTPILGSTVIQTGLQIAGVVITALAVTGYAFSQWALLPTGRSAEQQGITLPLTSAELLGLEDATLLLGPQIEAAYDDLLNTPLEEGYSELARLGKEKLLFAARERLRAVRGRTALLSASVAVEPLLLAGAMALLHQVRQYDTVIALSEEGAALGTRDIRSSSRDTLKHFEQDMALATALAQCGLADRALKSGQAALAWARLGEALDLLTDASGPAAAGGRSAVLPGRGTGGEASTNGRAALAPRLQADIRAALAEHHPEAVADYLQHVTLDRADFDLRAREVAALRRWVAAPGTAGRRPDGQPVCTAEYMERVLPHLTAGELCSLYDWEWLAAGADPARCPWYFPGLLKRAALAHLVAGFAERRPLLVRTAQKLFGTVKKTGDDVSLALAMCHLLLGNAAAALKLLEEDEVKQQQAVAAARRHKKGRGGSGGAAEAAGGAFVGTGRPGQGGADLRPGLAAFAAWWMSAVAYPEFQDTGMGAAPRPDLGAYFEEPRVQAFLAAQDGRPSGSGGMLSLLSSARSALAARFAGGPSAAESTASSAASELPPQLRRQGFLPLPLSAARTLQALAGAAALAVGVWLGVGMRAQGSGGAAAWPGGLWPGQPGVPPEAAQAAADIGLPPGALRMEQQLSERWAQQQREQQQAAAEQQRRQQEEAAQQQAAASAAAAARQQDAGPVAAAPQQQQQRKAVEALSQSAAEKLVKQWLRAKADAMGPRHKTEQLPQVLAEPMLSAVAQEAAEAAQGGWYWRLKPLKAKVERVDGSSYNAASGGGHVTVLARVSESAELWAAGGGQEGDSYDTTYEVEYALVRDRVGWRIASALVLRK</sequence>
<dbReference type="InterPro" id="IPR058032">
    <property type="entry name" value="CDP1-like_a_solenoid_1"/>
</dbReference>
<feature type="compositionally biased region" description="Pro residues" evidence="1">
    <location>
        <begin position="17"/>
        <end position="30"/>
    </location>
</feature>
<evidence type="ECO:0000259" key="4">
    <source>
        <dbReference type="Pfam" id="PF23468"/>
    </source>
</evidence>
<dbReference type="STRING" id="554055.A0A2P6UZ22"/>
<dbReference type="Proteomes" id="UP000239649">
    <property type="component" value="Unassembled WGS sequence"/>
</dbReference>
<feature type="region of interest" description="Disordered" evidence="1">
    <location>
        <begin position="1"/>
        <end position="35"/>
    </location>
</feature>
<feature type="transmembrane region" description="Helical" evidence="2">
    <location>
        <begin position="332"/>
        <end position="350"/>
    </location>
</feature>
<proteinExistence type="predicted"/>
<organism evidence="6 7">
    <name type="scientific">Micractinium conductrix</name>
    <dbReference type="NCBI Taxonomy" id="554055"/>
    <lineage>
        <taxon>Eukaryota</taxon>
        <taxon>Viridiplantae</taxon>
        <taxon>Chlorophyta</taxon>
        <taxon>core chlorophytes</taxon>
        <taxon>Trebouxiophyceae</taxon>
        <taxon>Chlorellales</taxon>
        <taxon>Chlorellaceae</taxon>
        <taxon>Chlorella clade</taxon>
        <taxon>Micractinium</taxon>
    </lineage>
</organism>